<feature type="compositionally biased region" description="Basic residues" evidence="5">
    <location>
        <begin position="168"/>
        <end position="185"/>
    </location>
</feature>
<dbReference type="GO" id="GO:1990269">
    <property type="term" value="F:RNA polymerase II C-terminal domain phosphoserine binding"/>
    <property type="evidence" value="ECO:0007669"/>
    <property type="project" value="TreeGrafter"/>
</dbReference>
<dbReference type="EMBL" id="JAADJZ010000006">
    <property type="protein sequence ID" value="KAF2874440.1"/>
    <property type="molecule type" value="Genomic_DNA"/>
</dbReference>
<evidence type="ECO:0000313" key="8">
    <source>
        <dbReference type="Proteomes" id="UP000481861"/>
    </source>
</evidence>
<feature type="compositionally biased region" description="Acidic residues" evidence="5">
    <location>
        <begin position="1"/>
        <end position="26"/>
    </location>
</feature>
<comment type="subcellular location">
    <subcellularLocation>
        <location evidence="1">Nucleus</location>
    </subcellularLocation>
</comment>
<evidence type="ECO:0000259" key="6">
    <source>
        <dbReference type="PROSITE" id="PS51360"/>
    </source>
</evidence>
<feature type="compositionally biased region" description="Basic and acidic residues" evidence="5">
    <location>
        <begin position="469"/>
        <end position="479"/>
    </location>
</feature>
<dbReference type="GO" id="GO:0003677">
    <property type="term" value="F:DNA binding"/>
    <property type="evidence" value="ECO:0007669"/>
    <property type="project" value="InterPro"/>
</dbReference>
<keyword evidence="3" id="KW-0804">Transcription</keyword>
<gene>
    <name evidence="7" type="ORF">BDV95DRAFT_566188</name>
</gene>
<evidence type="ECO:0000313" key="7">
    <source>
        <dbReference type="EMBL" id="KAF2874440.1"/>
    </source>
</evidence>
<sequence>MSADDIDDELFALAGGDEDADVEEGEASSVAASSPNSLGSGAMEESDSDRDDDEVPSKDSNVPYPLEGKYIDLKDKARIMGMSQLERETIIGNREEELNKLRFQAELARRAATMQNDKKRKAPSDEADESQRKSSRQKAKPKNSLEAYKRDREQRGQQQHRQDDQRSGRRRSSSSARSRRSRSRRGHSDLDADGESEVEYDERAKQAAREEQPAALVHFESVRVSRAFFSQVCFYPGFEEAMAGSYARIGVGQDSQKRTLYKMAQIKGFASSKPYVFEGKNGQRIATDLYVIAQHGSVKKEYQFQFLSNQRFSETELDLYKRSLAETSAKMPTQAFLKKKYEDIKMLENRFWTDADINARIAKSTKFAHLLESRRDQPTVIVASKSEINAQRLADINRLNRKLEAERVRKALLEERHQQQRGRKQREREMLRKKAEEEAKKVAEEEKASKKLEALFDGDGSSRASTPKPQEKKKVERKGLPTFRRPTMDDDIIASMDIGVEIDI</sequence>
<dbReference type="SMART" id="SM00719">
    <property type="entry name" value="Plus3"/>
    <property type="match status" value="1"/>
</dbReference>
<dbReference type="GO" id="GO:0016593">
    <property type="term" value="C:Cdc73/Paf1 complex"/>
    <property type="evidence" value="ECO:0007669"/>
    <property type="project" value="TreeGrafter"/>
</dbReference>
<keyword evidence="4" id="KW-0539">Nucleus</keyword>
<evidence type="ECO:0000256" key="5">
    <source>
        <dbReference type="SAM" id="MobiDB-lite"/>
    </source>
</evidence>
<dbReference type="InterPro" id="IPR036128">
    <property type="entry name" value="Plus3-like_sf"/>
</dbReference>
<feature type="compositionally biased region" description="Acidic residues" evidence="5">
    <location>
        <begin position="44"/>
        <end position="54"/>
    </location>
</feature>
<reference evidence="7 8" key="1">
    <citation type="submission" date="2020-01" db="EMBL/GenBank/DDBJ databases">
        <authorList>
            <consortium name="DOE Joint Genome Institute"/>
            <person name="Haridas S."/>
            <person name="Albert R."/>
            <person name="Binder M."/>
            <person name="Bloem J."/>
            <person name="Labutti K."/>
            <person name="Salamov A."/>
            <person name="Andreopoulos B."/>
            <person name="Baker S.E."/>
            <person name="Barry K."/>
            <person name="Bills G."/>
            <person name="Bluhm B.H."/>
            <person name="Cannon C."/>
            <person name="Castanera R."/>
            <person name="Culley D.E."/>
            <person name="Daum C."/>
            <person name="Ezra D."/>
            <person name="Gonzalez J.B."/>
            <person name="Henrissat B."/>
            <person name="Kuo A."/>
            <person name="Liang C."/>
            <person name="Lipzen A."/>
            <person name="Lutzoni F."/>
            <person name="Magnuson J."/>
            <person name="Mondo S."/>
            <person name="Nolan M."/>
            <person name="Ohm R."/>
            <person name="Pangilinan J."/>
            <person name="Park H.-J.H."/>
            <person name="Ramirez L."/>
            <person name="Alfaro M."/>
            <person name="Sun H."/>
            <person name="Tritt A."/>
            <person name="Yoshinaga Y."/>
            <person name="Zwiers L.-H.L."/>
            <person name="Turgeon B.G."/>
            <person name="Goodwin S.B."/>
            <person name="Spatafora J.W."/>
            <person name="Crous P.W."/>
            <person name="Grigoriev I.V."/>
        </authorList>
    </citation>
    <scope>NUCLEOTIDE SEQUENCE [LARGE SCALE GENOMIC DNA]</scope>
    <source>
        <strain evidence="7 8">CBS 611.86</strain>
    </source>
</reference>
<evidence type="ECO:0000256" key="4">
    <source>
        <dbReference type="ARBA" id="ARBA00023242"/>
    </source>
</evidence>
<keyword evidence="2" id="KW-0805">Transcription regulation</keyword>
<evidence type="ECO:0000256" key="1">
    <source>
        <dbReference type="ARBA" id="ARBA00004123"/>
    </source>
</evidence>
<protein>
    <recommendedName>
        <fullName evidence="6">Plus3 domain-containing protein</fullName>
    </recommendedName>
</protein>
<dbReference type="Gene3D" id="3.90.70.200">
    <property type="entry name" value="Plus-3 domain"/>
    <property type="match status" value="1"/>
</dbReference>
<evidence type="ECO:0000256" key="2">
    <source>
        <dbReference type="ARBA" id="ARBA00023015"/>
    </source>
</evidence>
<dbReference type="PANTHER" id="PTHR13115:SF8">
    <property type="entry name" value="RNA POLYMERASE-ASSOCIATED PROTEIN RTF1 HOMOLOG"/>
    <property type="match status" value="1"/>
</dbReference>
<dbReference type="PANTHER" id="PTHR13115">
    <property type="entry name" value="RNA POLYMERASE-ASSOCIATED PROTEIN RTF1 HOMOLOG"/>
    <property type="match status" value="1"/>
</dbReference>
<dbReference type="PROSITE" id="PS51360">
    <property type="entry name" value="PLUS3"/>
    <property type="match status" value="1"/>
</dbReference>
<feature type="compositionally biased region" description="Basic and acidic residues" evidence="5">
    <location>
        <begin position="426"/>
        <end position="454"/>
    </location>
</feature>
<dbReference type="InterPro" id="IPR004343">
    <property type="entry name" value="Plus-3_dom"/>
</dbReference>
<dbReference type="AlphaFoldDB" id="A0A7C8M9E6"/>
<organism evidence="7 8">
    <name type="scientific">Massariosphaeria phaeospora</name>
    <dbReference type="NCBI Taxonomy" id="100035"/>
    <lineage>
        <taxon>Eukaryota</taxon>
        <taxon>Fungi</taxon>
        <taxon>Dikarya</taxon>
        <taxon>Ascomycota</taxon>
        <taxon>Pezizomycotina</taxon>
        <taxon>Dothideomycetes</taxon>
        <taxon>Pleosporomycetidae</taxon>
        <taxon>Pleosporales</taxon>
        <taxon>Pleosporales incertae sedis</taxon>
        <taxon>Massariosphaeria</taxon>
    </lineage>
</organism>
<feature type="domain" description="Plus3" evidence="6">
    <location>
        <begin position="213"/>
        <end position="349"/>
    </location>
</feature>
<name>A0A7C8M9E6_9PLEO</name>
<dbReference type="Pfam" id="PF03126">
    <property type="entry name" value="Plus-3"/>
    <property type="match status" value="1"/>
</dbReference>
<comment type="caution">
    <text evidence="7">The sequence shown here is derived from an EMBL/GenBank/DDBJ whole genome shotgun (WGS) entry which is preliminary data.</text>
</comment>
<dbReference type="Proteomes" id="UP000481861">
    <property type="component" value="Unassembled WGS sequence"/>
</dbReference>
<proteinExistence type="predicted"/>
<dbReference type="OrthoDB" id="166375at2759"/>
<keyword evidence="8" id="KW-1185">Reference proteome</keyword>
<accession>A0A7C8M9E6</accession>
<feature type="region of interest" description="Disordered" evidence="5">
    <location>
        <begin position="414"/>
        <end position="488"/>
    </location>
</feature>
<dbReference type="SUPFAM" id="SSF159042">
    <property type="entry name" value="Plus3-like"/>
    <property type="match status" value="1"/>
</dbReference>
<feature type="compositionally biased region" description="Basic and acidic residues" evidence="5">
    <location>
        <begin position="147"/>
        <end position="167"/>
    </location>
</feature>
<feature type="region of interest" description="Disordered" evidence="5">
    <location>
        <begin position="1"/>
        <end position="73"/>
    </location>
</feature>
<feature type="region of interest" description="Disordered" evidence="5">
    <location>
        <begin position="109"/>
        <end position="207"/>
    </location>
</feature>
<feature type="compositionally biased region" description="Acidic residues" evidence="5">
    <location>
        <begin position="191"/>
        <end position="200"/>
    </location>
</feature>
<evidence type="ECO:0000256" key="3">
    <source>
        <dbReference type="ARBA" id="ARBA00023163"/>
    </source>
</evidence>